<evidence type="ECO:0000256" key="3">
    <source>
        <dbReference type="ARBA" id="ARBA00022692"/>
    </source>
</evidence>
<feature type="region of interest" description="Disordered" evidence="9">
    <location>
        <begin position="727"/>
        <end position="763"/>
    </location>
</feature>
<organism evidence="12 13">
    <name type="scientific">Blumeria hordei</name>
    <name type="common">Barley powdery mildew</name>
    <name type="synonym">Blumeria graminis f. sp. hordei</name>
    <dbReference type="NCBI Taxonomy" id="2867405"/>
    <lineage>
        <taxon>Eukaryota</taxon>
        <taxon>Fungi</taxon>
        <taxon>Dikarya</taxon>
        <taxon>Ascomycota</taxon>
        <taxon>Pezizomycotina</taxon>
        <taxon>Leotiomycetes</taxon>
        <taxon>Erysiphales</taxon>
        <taxon>Erysiphaceae</taxon>
        <taxon>Blumeria</taxon>
    </lineage>
</organism>
<evidence type="ECO:0000259" key="11">
    <source>
        <dbReference type="PROSITE" id="PS51847"/>
    </source>
</evidence>
<feature type="compositionally biased region" description="Polar residues" evidence="9">
    <location>
        <begin position="877"/>
        <end position="888"/>
    </location>
</feature>
<evidence type="ECO:0000256" key="1">
    <source>
        <dbReference type="ARBA" id="ARBA00004586"/>
    </source>
</evidence>
<keyword evidence="8 10" id="KW-0472">Membrane</keyword>
<protein>
    <recommendedName>
        <fullName evidence="11">SMP-LTD domain-containing protein</fullName>
    </recommendedName>
</protein>
<dbReference type="PROSITE" id="PS51847">
    <property type="entry name" value="SMP"/>
    <property type="match status" value="1"/>
</dbReference>
<evidence type="ECO:0000256" key="6">
    <source>
        <dbReference type="ARBA" id="ARBA00023055"/>
    </source>
</evidence>
<feature type="transmembrane region" description="Helical" evidence="10">
    <location>
        <begin position="9"/>
        <end position="33"/>
    </location>
</feature>
<evidence type="ECO:0000256" key="9">
    <source>
        <dbReference type="SAM" id="MobiDB-lite"/>
    </source>
</evidence>
<feature type="compositionally biased region" description="Pro residues" evidence="9">
    <location>
        <begin position="751"/>
        <end position="763"/>
    </location>
</feature>
<feature type="compositionally biased region" description="Low complexity" evidence="9">
    <location>
        <begin position="689"/>
        <end position="699"/>
    </location>
</feature>
<keyword evidence="2" id="KW-0813">Transport</keyword>
<dbReference type="Proteomes" id="UP000275772">
    <property type="component" value="Unassembled WGS sequence"/>
</dbReference>
<name>A0A383V0A5_BLUHO</name>
<dbReference type="GO" id="GO:0015914">
    <property type="term" value="P:phospholipid transport"/>
    <property type="evidence" value="ECO:0007669"/>
    <property type="project" value="TreeGrafter"/>
</dbReference>
<keyword evidence="7" id="KW-0446">Lipid-binding</keyword>
<proteinExistence type="predicted"/>
<comment type="subcellular location">
    <subcellularLocation>
        <location evidence="1">Endoplasmic reticulum membrane</location>
    </subcellularLocation>
</comment>
<dbReference type="PANTHER" id="PTHR13466:SF19">
    <property type="entry name" value="NUCLEUS-VACUOLE JUNCTION PROTEIN 2"/>
    <property type="match status" value="1"/>
</dbReference>
<feature type="region of interest" description="Disordered" evidence="9">
    <location>
        <begin position="486"/>
        <end position="567"/>
    </location>
</feature>
<feature type="compositionally biased region" description="Low complexity" evidence="9">
    <location>
        <begin position="555"/>
        <end position="566"/>
    </location>
</feature>
<dbReference type="GO" id="GO:0032865">
    <property type="term" value="C:ERMES complex"/>
    <property type="evidence" value="ECO:0007669"/>
    <property type="project" value="TreeGrafter"/>
</dbReference>
<evidence type="ECO:0000256" key="5">
    <source>
        <dbReference type="ARBA" id="ARBA00022989"/>
    </source>
</evidence>
<keyword evidence="4" id="KW-0256">Endoplasmic reticulum</keyword>
<dbReference type="PANTHER" id="PTHR13466">
    <property type="entry name" value="TEX2 PROTEIN-RELATED"/>
    <property type="match status" value="1"/>
</dbReference>
<feature type="compositionally biased region" description="Polar residues" evidence="9">
    <location>
        <begin position="514"/>
        <end position="536"/>
    </location>
</feature>
<feature type="domain" description="SMP-LTD" evidence="11">
    <location>
        <begin position="271"/>
        <end position="464"/>
    </location>
</feature>
<dbReference type="EMBL" id="UNSH01000074">
    <property type="protein sequence ID" value="SZF05298.1"/>
    <property type="molecule type" value="Genomic_DNA"/>
</dbReference>
<evidence type="ECO:0000256" key="4">
    <source>
        <dbReference type="ARBA" id="ARBA00022824"/>
    </source>
</evidence>
<dbReference type="InterPro" id="IPR031468">
    <property type="entry name" value="SMP_LBD"/>
</dbReference>
<dbReference type="GO" id="GO:0005789">
    <property type="term" value="C:endoplasmic reticulum membrane"/>
    <property type="evidence" value="ECO:0007669"/>
    <property type="project" value="UniProtKB-SubCell"/>
</dbReference>
<keyword evidence="5 10" id="KW-1133">Transmembrane helix</keyword>
<dbReference type="Pfam" id="PF26547">
    <property type="entry name" value="PDZD8_N"/>
    <property type="match status" value="1"/>
</dbReference>
<feature type="compositionally biased region" description="Low complexity" evidence="9">
    <location>
        <begin position="645"/>
        <end position="655"/>
    </location>
</feature>
<keyword evidence="6" id="KW-0445">Lipid transport</keyword>
<dbReference type="Pfam" id="PF15413">
    <property type="entry name" value="PH_11"/>
    <property type="match status" value="1"/>
</dbReference>
<evidence type="ECO:0000256" key="10">
    <source>
        <dbReference type="SAM" id="Phobius"/>
    </source>
</evidence>
<evidence type="ECO:0000313" key="12">
    <source>
        <dbReference type="EMBL" id="SZF05298.1"/>
    </source>
</evidence>
<feature type="region of interest" description="Disordered" evidence="9">
    <location>
        <begin position="841"/>
        <end position="909"/>
    </location>
</feature>
<feature type="compositionally biased region" description="Polar residues" evidence="9">
    <location>
        <begin position="595"/>
        <end position="609"/>
    </location>
</feature>
<feature type="compositionally biased region" description="Basic and acidic residues" evidence="9">
    <location>
        <begin position="728"/>
        <end position="740"/>
    </location>
</feature>
<dbReference type="VEuPathDB" id="FungiDB:BLGHR1_16099"/>
<sequence>MMSSLADFILIYTVGGLTFPLVLALLIFLHAYLTLPVHDDAAHFGPADPISEISDDLDTVNNVGKNQDQKLTFLDGSEAEVAAGYFAVSRDYIPGGVNGRPPERSTPIGSTTVSAPSPSVYQSMYRSIFERKPPSGLLDKNAGRPSKKGSNIFYLVLRHGYLMLFDDDEQLEVRHVVSIAQYDVTIYSGEEEIPEGELFIKRNAICLSRRTDLDDTVTNGQTSKPFFLFSENCSQKEDFYFALLQNQGKQPKPLQYEVRDIISLVQRLHSSEEHIQTRWINAIMGRVFLALYKTSEVESYVRAKINKKISRVKKPAFLSKIVLKNIDMGQAAPIITNPKLKNLTVQGELMVEADLRYSGNFRIEVAATARIDLGSRFKAREVNLLLAVNIKRIEGHMLLRIKPPPSNRFWVCFQTQPKIDMTIEPIVSSRQITYSLILRQIENRIKEVVAESLVFPNWDDSPFFGTENKTSRGGIWDEDVDEVGEKFSKKDEPEVFSETIEDDKAVPDIELEDSQSAISQLDTSTPLVPITSPSLTHSKKSSELQSSGPERSPKLLRSGSFSSLSGPVVGTDSITVDAFKGSNHTEQCNAKAALSQMNSPTPITMGSPLSNTKSKIQSSRSSISSNDDSWEKDTQSESEVSHIGTTNSTRSTNSSKAHSSFKSLYGDTSNISATASRTTTSSETRRENSNSSSGRSSTADFKRLSLTTMTNAASTAKKWGWNALQRNSEQKNDHSHEKLNSRPLVMGRGQPLPPPGVPLPPPGKKISTVPASVSKRRPMTPSSLLQISQEDKLETKVENQSLHAVTPSSLLERRKQEVFNNSVEANDELLIISAPLVDVDSSLEEDHQESPPGSPVVSQPSNEPTRQSMALERSASLEGNNHEFSTWITADEQGSRSKSVIDEEEINLP</sequence>
<dbReference type="CDD" id="cd21675">
    <property type="entry name" value="SMP_TEX2"/>
    <property type="match status" value="1"/>
</dbReference>
<gene>
    <name evidence="12" type="ORF">BLGHR1_16099</name>
</gene>
<feature type="region of interest" description="Disordered" evidence="9">
    <location>
        <begin position="593"/>
        <end position="703"/>
    </location>
</feature>
<accession>A0A383V0A5</accession>
<feature type="compositionally biased region" description="Low complexity" evidence="9">
    <location>
        <begin position="668"/>
        <end position="682"/>
    </location>
</feature>
<evidence type="ECO:0000313" key="13">
    <source>
        <dbReference type="Proteomes" id="UP000275772"/>
    </source>
</evidence>
<evidence type="ECO:0000256" key="8">
    <source>
        <dbReference type="ARBA" id="ARBA00023136"/>
    </source>
</evidence>
<dbReference type="InterPro" id="IPR058801">
    <property type="entry name" value="PDZD8_N"/>
</dbReference>
<feature type="compositionally biased region" description="Low complexity" evidence="9">
    <location>
        <begin position="610"/>
        <end position="627"/>
    </location>
</feature>
<dbReference type="AlphaFoldDB" id="A0A383V0A5"/>
<evidence type="ECO:0000256" key="7">
    <source>
        <dbReference type="ARBA" id="ARBA00023121"/>
    </source>
</evidence>
<evidence type="ECO:0000256" key="2">
    <source>
        <dbReference type="ARBA" id="ARBA00022448"/>
    </source>
</evidence>
<keyword evidence="3 10" id="KW-0812">Transmembrane</keyword>
<reference evidence="12 13" key="1">
    <citation type="submission" date="2017-11" db="EMBL/GenBank/DDBJ databases">
        <authorList>
            <person name="Kracher B."/>
        </authorList>
    </citation>
    <scope>NUCLEOTIDE SEQUENCE [LARGE SCALE GENOMIC DNA]</scope>
    <source>
        <strain evidence="12 13">RACE1</strain>
    </source>
</reference>
<dbReference type="GO" id="GO:1990456">
    <property type="term" value="P:mitochondrion-endoplasmic reticulum membrane tethering"/>
    <property type="evidence" value="ECO:0007669"/>
    <property type="project" value="TreeGrafter"/>
</dbReference>
<dbReference type="GO" id="GO:0008289">
    <property type="term" value="F:lipid binding"/>
    <property type="evidence" value="ECO:0007669"/>
    <property type="project" value="UniProtKB-KW"/>
</dbReference>